<keyword evidence="6" id="KW-0675">Receptor</keyword>
<keyword evidence="11" id="KW-1185">Reference proteome</keyword>
<evidence type="ECO:0000259" key="9">
    <source>
        <dbReference type="PROSITE" id="PS50262"/>
    </source>
</evidence>
<feature type="transmembrane region" description="Helical" evidence="8">
    <location>
        <begin position="207"/>
        <end position="227"/>
    </location>
</feature>
<dbReference type="PANTHER" id="PTHR45695">
    <property type="entry name" value="LEUCOKININ RECEPTOR-RELATED"/>
    <property type="match status" value="1"/>
</dbReference>
<keyword evidence="4" id="KW-0297">G-protein coupled receptor</keyword>
<feature type="transmembrane region" description="Helical" evidence="8">
    <location>
        <begin position="45"/>
        <end position="68"/>
    </location>
</feature>
<organism evidence="10 11">
    <name type="scientific">Brachionus calyciflorus</name>
    <dbReference type="NCBI Taxonomy" id="104777"/>
    <lineage>
        <taxon>Eukaryota</taxon>
        <taxon>Metazoa</taxon>
        <taxon>Spiralia</taxon>
        <taxon>Gnathifera</taxon>
        <taxon>Rotifera</taxon>
        <taxon>Eurotatoria</taxon>
        <taxon>Monogononta</taxon>
        <taxon>Pseudotrocha</taxon>
        <taxon>Ploima</taxon>
        <taxon>Brachionidae</taxon>
        <taxon>Brachionus</taxon>
    </lineage>
</organism>
<protein>
    <recommendedName>
        <fullName evidence="9">G-protein coupled receptors family 1 profile domain-containing protein</fullName>
    </recommendedName>
</protein>
<dbReference type="PANTHER" id="PTHR45695:SF9">
    <property type="entry name" value="LEUCOKININ RECEPTOR"/>
    <property type="match status" value="1"/>
</dbReference>
<evidence type="ECO:0000256" key="1">
    <source>
        <dbReference type="ARBA" id="ARBA00004141"/>
    </source>
</evidence>
<evidence type="ECO:0000256" key="8">
    <source>
        <dbReference type="SAM" id="Phobius"/>
    </source>
</evidence>
<dbReference type="SUPFAM" id="SSF81321">
    <property type="entry name" value="Family A G protein-coupled receptor-like"/>
    <property type="match status" value="1"/>
</dbReference>
<comment type="subcellular location">
    <subcellularLocation>
        <location evidence="1">Membrane</location>
        <topology evidence="1">Multi-pass membrane protein</topology>
    </subcellularLocation>
</comment>
<dbReference type="InterPro" id="IPR000276">
    <property type="entry name" value="GPCR_Rhodpsn"/>
</dbReference>
<feature type="transmembrane region" description="Helical" evidence="8">
    <location>
        <begin position="256"/>
        <end position="284"/>
    </location>
</feature>
<dbReference type="PROSITE" id="PS50262">
    <property type="entry name" value="G_PROTEIN_RECEP_F1_2"/>
    <property type="match status" value="1"/>
</dbReference>
<keyword evidence="7" id="KW-0807">Transducer</keyword>
<dbReference type="EMBL" id="CAJNOC010003383">
    <property type="protein sequence ID" value="CAF0980247.1"/>
    <property type="molecule type" value="Genomic_DNA"/>
</dbReference>
<evidence type="ECO:0000256" key="4">
    <source>
        <dbReference type="ARBA" id="ARBA00023040"/>
    </source>
</evidence>
<feature type="transmembrane region" description="Helical" evidence="8">
    <location>
        <begin position="88"/>
        <end position="111"/>
    </location>
</feature>
<comment type="caution">
    <text evidence="10">The sequence shown here is derived from an EMBL/GenBank/DDBJ whole genome shotgun (WGS) entry which is preliminary data.</text>
</comment>
<dbReference type="GO" id="GO:0005886">
    <property type="term" value="C:plasma membrane"/>
    <property type="evidence" value="ECO:0007669"/>
    <property type="project" value="TreeGrafter"/>
</dbReference>
<evidence type="ECO:0000256" key="5">
    <source>
        <dbReference type="ARBA" id="ARBA00023136"/>
    </source>
</evidence>
<evidence type="ECO:0000256" key="7">
    <source>
        <dbReference type="ARBA" id="ARBA00023224"/>
    </source>
</evidence>
<dbReference type="Pfam" id="PF00001">
    <property type="entry name" value="7tm_1"/>
    <property type="match status" value="1"/>
</dbReference>
<name>A0A814F4T6_9BILA</name>
<evidence type="ECO:0000256" key="3">
    <source>
        <dbReference type="ARBA" id="ARBA00022989"/>
    </source>
</evidence>
<dbReference type="OrthoDB" id="9990906at2759"/>
<gene>
    <name evidence="10" type="ORF">OXX778_LOCUS15377</name>
</gene>
<reference evidence="10" key="1">
    <citation type="submission" date="2021-02" db="EMBL/GenBank/DDBJ databases">
        <authorList>
            <person name="Nowell W R."/>
        </authorList>
    </citation>
    <scope>NUCLEOTIDE SEQUENCE</scope>
    <source>
        <strain evidence="10">Ploen Becks lab</strain>
    </source>
</reference>
<dbReference type="Gene3D" id="1.20.1070.10">
    <property type="entry name" value="Rhodopsin 7-helix transmembrane proteins"/>
    <property type="match status" value="1"/>
</dbReference>
<evidence type="ECO:0000313" key="10">
    <source>
        <dbReference type="EMBL" id="CAF0980247.1"/>
    </source>
</evidence>
<dbReference type="Proteomes" id="UP000663879">
    <property type="component" value="Unassembled WGS sequence"/>
</dbReference>
<keyword evidence="2 8" id="KW-0812">Transmembrane</keyword>
<dbReference type="AlphaFoldDB" id="A0A814F4T6"/>
<evidence type="ECO:0000313" key="11">
    <source>
        <dbReference type="Proteomes" id="UP000663879"/>
    </source>
</evidence>
<proteinExistence type="predicted"/>
<keyword evidence="5 8" id="KW-0472">Membrane</keyword>
<accession>A0A814F4T6</accession>
<sequence>MTGLTLFDIIVSYLPLIIIVIGVIGNTSCFYIFRFTKEFKQISSMVFLSFVALTDTASLFVWNLNHYIQPNFNTRIEFLSDFSCKFSIFLQYFSLQATGNLLSIMCVDRFITIMSTPGSIYSRLPFSTVKSSYIWSLIILTILFLLNSHILIFNGNFKPVKNRVNITTSELVNGSLISRIETQVNYDVCYWYNPDFRLYPLWDNVNLGVYIFFPFGVMLIFNMLLITKTLMQNSSVKSTKNKEQIKAMIKKRRLTISILSITFAFIIMTTPVTIMTGFFFFYFYNLPSGLSYLSLADSLGFLFHASLFINCFVTNIKFRNYVLNSLMCGKSKKQDNVNESKTNTKHN</sequence>
<dbReference type="CDD" id="cd00637">
    <property type="entry name" value="7tm_classA_rhodopsin-like"/>
    <property type="match status" value="1"/>
</dbReference>
<dbReference type="GO" id="GO:0004930">
    <property type="term" value="F:G protein-coupled receptor activity"/>
    <property type="evidence" value="ECO:0007669"/>
    <property type="project" value="UniProtKB-KW"/>
</dbReference>
<evidence type="ECO:0000256" key="6">
    <source>
        <dbReference type="ARBA" id="ARBA00023170"/>
    </source>
</evidence>
<feature type="transmembrane region" description="Helical" evidence="8">
    <location>
        <begin position="12"/>
        <end position="33"/>
    </location>
</feature>
<keyword evidence="3 8" id="KW-1133">Transmembrane helix</keyword>
<dbReference type="PROSITE" id="PS00237">
    <property type="entry name" value="G_PROTEIN_RECEP_F1_1"/>
    <property type="match status" value="1"/>
</dbReference>
<dbReference type="InterPro" id="IPR017452">
    <property type="entry name" value="GPCR_Rhodpsn_7TM"/>
</dbReference>
<feature type="transmembrane region" description="Helical" evidence="8">
    <location>
        <begin position="132"/>
        <end position="153"/>
    </location>
</feature>
<feature type="domain" description="G-protein coupled receptors family 1 profile" evidence="9">
    <location>
        <begin position="25"/>
        <end position="318"/>
    </location>
</feature>
<evidence type="ECO:0000256" key="2">
    <source>
        <dbReference type="ARBA" id="ARBA00022692"/>
    </source>
</evidence>
<feature type="transmembrane region" description="Helical" evidence="8">
    <location>
        <begin position="290"/>
        <end position="313"/>
    </location>
</feature>